<evidence type="ECO:0000256" key="4">
    <source>
        <dbReference type="ARBA" id="ARBA00012874"/>
    </source>
</evidence>
<comment type="function">
    <text evidence="9">Acts on the D-isomers of alanine, leucine, aspartate, glutamate, aminobutyrate, norvaline and asparagine. The enzyme transfers an amino group from a substrate D-amino acid to the pyridoxal phosphate cofactor to form pyridoxamine and an alpha-keto acid in the first half-reaction. The second half-reaction is the reverse of the first, transferring the amino group from the pyridoxamine to a second alpha-keto acid to form the product D-amino acid via a ping-pong mechanism. This is an important process in the formation of D-alanine and D-glutamate, which are essential bacterial cell wall components.</text>
</comment>
<dbReference type="AlphaFoldDB" id="A0A9Q8CQN7"/>
<dbReference type="PANTHER" id="PTHR42743">
    <property type="entry name" value="AMINO-ACID AMINOTRANSFERASE"/>
    <property type="match status" value="1"/>
</dbReference>
<evidence type="ECO:0000256" key="9">
    <source>
        <dbReference type="ARBA" id="ARBA00025411"/>
    </source>
</evidence>
<dbReference type="InterPro" id="IPR005784">
    <property type="entry name" value="D_amino_transT"/>
</dbReference>
<dbReference type="SUPFAM" id="SSF56752">
    <property type="entry name" value="D-aminoacid aminotransferase-like PLP-dependent enzymes"/>
    <property type="match status" value="1"/>
</dbReference>
<evidence type="ECO:0000256" key="12">
    <source>
        <dbReference type="RuleBase" id="RU004516"/>
    </source>
</evidence>
<comment type="subunit">
    <text evidence="3">Homodimer.</text>
</comment>
<organism evidence="14 15">
    <name type="scientific">Macrococcus carouselicus</name>
    <dbReference type="NCBI Taxonomy" id="69969"/>
    <lineage>
        <taxon>Bacteria</taxon>
        <taxon>Bacillati</taxon>
        <taxon>Bacillota</taxon>
        <taxon>Bacilli</taxon>
        <taxon>Bacillales</taxon>
        <taxon>Staphylococcaceae</taxon>
        <taxon>Macrococcus</taxon>
    </lineage>
</organism>
<keyword evidence="6 14" id="KW-0032">Aminotransferase</keyword>
<evidence type="ECO:0000256" key="1">
    <source>
        <dbReference type="ARBA" id="ARBA00001933"/>
    </source>
</evidence>
<comment type="caution">
    <text evidence="14">The sequence shown here is derived from an EMBL/GenBank/DDBJ whole genome shotgun (WGS) entry which is preliminary data.</text>
</comment>
<evidence type="ECO:0000256" key="6">
    <source>
        <dbReference type="ARBA" id="ARBA00022576"/>
    </source>
</evidence>
<dbReference type="Gene3D" id="3.20.10.10">
    <property type="entry name" value="D-amino Acid Aminotransferase, subunit A, domain 2"/>
    <property type="match status" value="1"/>
</dbReference>
<dbReference type="InterPro" id="IPR043131">
    <property type="entry name" value="BCAT-like_N"/>
</dbReference>
<dbReference type="GO" id="GO:0047810">
    <property type="term" value="F:D-alanine-2-oxoglutarate aminotransferase activity"/>
    <property type="evidence" value="ECO:0007669"/>
    <property type="project" value="UniProtKB-EC"/>
</dbReference>
<keyword evidence="7 14" id="KW-0808">Transferase</keyword>
<evidence type="ECO:0000256" key="5">
    <source>
        <dbReference type="ARBA" id="ARBA00021779"/>
    </source>
</evidence>
<dbReference type="GO" id="GO:0046394">
    <property type="term" value="P:carboxylic acid biosynthetic process"/>
    <property type="evidence" value="ECO:0007669"/>
    <property type="project" value="UniProtKB-ARBA"/>
</dbReference>
<dbReference type="NCBIfam" id="TIGR01121">
    <property type="entry name" value="D_amino_aminoT"/>
    <property type="match status" value="1"/>
</dbReference>
<dbReference type="InterPro" id="IPR050571">
    <property type="entry name" value="Class-IV_PLP-Dep_Aminotrnsfr"/>
</dbReference>
<dbReference type="GO" id="GO:0046416">
    <property type="term" value="P:D-amino acid metabolic process"/>
    <property type="evidence" value="ECO:0007669"/>
    <property type="project" value="InterPro"/>
</dbReference>
<gene>
    <name evidence="14" type="primary">dat</name>
    <name evidence="14" type="ORF">ERX40_05220</name>
</gene>
<reference evidence="14 15" key="1">
    <citation type="submission" date="2019-01" db="EMBL/GenBank/DDBJ databases">
        <title>Draft genome sequences of the type strains of six Macrococcus species.</title>
        <authorList>
            <person name="Mazhar S."/>
            <person name="Altermann E."/>
            <person name="Hill C."/>
            <person name="Mcauliffe O."/>
        </authorList>
    </citation>
    <scope>NUCLEOTIDE SEQUENCE [LARGE SCALE GENOMIC DNA]</scope>
    <source>
        <strain evidence="14 15">ATCC 51828</strain>
    </source>
</reference>
<evidence type="ECO:0000256" key="7">
    <source>
        <dbReference type="ARBA" id="ARBA00022679"/>
    </source>
</evidence>
<dbReference type="GO" id="GO:0030170">
    <property type="term" value="F:pyridoxal phosphate binding"/>
    <property type="evidence" value="ECO:0007669"/>
    <property type="project" value="InterPro"/>
</dbReference>
<dbReference type="FunFam" id="3.20.10.10:FF:000002">
    <property type="entry name" value="D-alanine aminotransferase"/>
    <property type="match status" value="1"/>
</dbReference>
<protein>
    <recommendedName>
        <fullName evidence="5 13">D-alanine aminotransferase</fullName>
        <ecNumber evidence="4 13">2.6.1.21</ecNumber>
    </recommendedName>
</protein>
<accession>A0A9Q8CQN7</accession>
<keyword evidence="15" id="KW-1185">Reference proteome</keyword>
<dbReference type="InterPro" id="IPR043132">
    <property type="entry name" value="BCAT-like_C"/>
</dbReference>
<keyword evidence="8 12" id="KW-0663">Pyridoxal phosphate</keyword>
<dbReference type="Pfam" id="PF01063">
    <property type="entry name" value="Aminotran_4"/>
    <property type="match status" value="1"/>
</dbReference>
<dbReference type="RefSeq" id="WP_133417433.1">
    <property type="nucleotide sequence ID" value="NZ_SCWD01000001.1"/>
</dbReference>
<dbReference type="CDD" id="cd01558">
    <property type="entry name" value="D-AAT_like"/>
    <property type="match status" value="1"/>
</dbReference>
<proteinExistence type="inferred from homology"/>
<name>A0A9Q8CQN7_9STAP</name>
<dbReference type="EMBL" id="SCWD01000001">
    <property type="protein sequence ID" value="TDM04575.1"/>
    <property type="molecule type" value="Genomic_DNA"/>
</dbReference>
<comment type="similarity">
    <text evidence="2 11">Belongs to the class-IV pyridoxal-phosphate-dependent aminotransferase family.</text>
</comment>
<dbReference type="InterPro" id="IPR001544">
    <property type="entry name" value="Aminotrans_IV"/>
</dbReference>
<comment type="catalytic activity">
    <reaction evidence="10 13">
        <text>D-alanine + 2-oxoglutarate = D-glutamate + pyruvate</text>
        <dbReference type="Rhea" id="RHEA:15869"/>
        <dbReference type="ChEBI" id="CHEBI:15361"/>
        <dbReference type="ChEBI" id="CHEBI:16810"/>
        <dbReference type="ChEBI" id="CHEBI:29986"/>
        <dbReference type="ChEBI" id="CHEBI:57416"/>
        <dbReference type="EC" id="2.6.1.21"/>
    </reaction>
</comment>
<comment type="cofactor">
    <cofactor evidence="1 12">
        <name>pyridoxal 5'-phosphate</name>
        <dbReference type="ChEBI" id="CHEBI:597326"/>
    </cofactor>
</comment>
<evidence type="ECO:0000313" key="14">
    <source>
        <dbReference type="EMBL" id="TDM04575.1"/>
    </source>
</evidence>
<dbReference type="InterPro" id="IPR036038">
    <property type="entry name" value="Aminotransferase-like"/>
</dbReference>
<dbReference type="EC" id="2.6.1.21" evidence="4 13"/>
<sequence>MNMIYFNGEYVEDQITISPDDRGYQFGDGIYEVIRVYNGKLFTAKEHFERLLRSAEEIKIELKLTVADYIAICERLVKENQVETGNIYVQVTRGNAVRNHIFPESSEPVTFIYSYGSERPVQGMREGIKVITADDIRWLRCDIKSLNLLGNVLNKQKAHEAGAAEAIQIRDGIVTEGASSNAYIVKDGAIYTHPTDNLILNGITRQVIKQCAEENHIPFVEKTFGMDELLAADEVLMSSVSIEVTPVIQIDDRTFNVGPVTRQLQAAFEEKISSL</sequence>
<dbReference type="GO" id="GO:0008652">
    <property type="term" value="P:amino acid biosynthetic process"/>
    <property type="evidence" value="ECO:0007669"/>
    <property type="project" value="UniProtKB-ARBA"/>
</dbReference>
<evidence type="ECO:0000256" key="3">
    <source>
        <dbReference type="ARBA" id="ARBA00011738"/>
    </source>
</evidence>
<dbReference type="OrthoDB" id="9805628at2"/>
<dbReference type="Gene3D" id="3.30.470.10">
    <property type="match status" value="1"/>
</dbReference>
<evidence type="ECO:0000256" key="10">
    <source>
        <dbReference type="ARBA" id="ARBA00047911"/>
    </source>
</evidence>
<dbReference type="PROSITE" id="PS00770">
    <property type="entry name" value="AA_TRANSFER_CLASS_4"/>
    <property type="match status" value="1"/>
</dbReference>
<evidence type="ECO:0000313" key="15">
    <source>
        <dbReference type="Proteomes" id="UP000295280"/>
    </source>
</evidence>
<evidence type="ECO:0000256" key="8">
    <source>
        <dbReference type="ARBA" id="ARBA00022898"/>
    </source>
</evidence>
<dbReference type="Proteomes" id="UP000295280">
    <property type="component" value="Unassembled WGS sequence"/>
</dbReference>
<evidence type="ECO:0000256" key="11">
    <source>
        <dbReference type="RuleBase" id="RU004106"/>
    </source>
</evidence>
<dbReference type="InterPro" id="IPR018300">
    <property type="entry name" value="Aminotrans_IV_CS"/>
</dbReference>
<dbReference type="GO" id="GO:0005829">
    <property type="term" value="C:cytosol"/>
    <property type="evidence" value="ECO:0007669"/>
    <property type="project" value="TreeGrafter"/>
</dbReference>
<dbReference type="PANTHER" id="PTHR42743:SF10">
    <property type="entry name" value="D-ALANINE AMINOTRANSFERASE"/>
    <property type="match status" value="1"/>
</dbReference>
<evidence type="ECO:0000256" key="2">
    <source>
        <dbReference type="ARBA" id="ARBA00009320"/>
    </source>
</evidence>
<evidence type="ECO:0000256" key="13">
    <source>
        <dbReference type="RuleBase" id="RU004520"/>
    </source>
</evidence>